<dbReference type="EMBL" id="MLFT02000035">
    <property type="protein sequence ID" value="PHT30495.1"/>
    <property type="molecule type" value="Genomic_DNA"/>
</dbReference>
<dbReference type="PANTHER" id="PTHR43447">
    <property type="entry name" value="ALPHA-AMYLASE"/>
    <property type="match status" value="1"/>
</dbReference>
<dbReference type="InterPro" id="IPR017853">
    <property type="entry name" value="GH"/>
</dbReference>
<evidence type="ECO:0000256" key="1">
    <source>
        <dbReference type="ARBA" id="ARBA00008061"/>
    </source>
</evidence>
<keyword evidence="4" id="KW-1185">Reference proteome</keyword>
<reference evidence="3 4" key="1">
    <citation type="journal article" date="2017" name="Genome Biol.">
        <title>New reference genome sequences of hot pepper reveal the massive evolution of plant disease-resistance genes by retroduplication.</title>
        <authorList>
            <person name="Kim S."/>
            <person name="Park J."/>
            <person name="Yeom S.I."/>
            <person name="Kim Y.M."/>
            <person name="Seo E."/>
            <person name="Kim K.T."/>
            <person name="Kim M.S."/>
            <person name="Lee J.M."/>
            <person name="Cheong K."/>
            <person name="Shin H.S."/>
            <person name="Kim S.B."/>
            <person name="Han K."/>
            <person name="Lee J."/>
            <person name="Park M."/>
            <person name="Lee H.A."/>
            <person name="Lee H.Y."/>
            <person name="Lee Y."/>
            <person name="Oh S."/>
            <person name="Lee J.H."/>
            <person name="Choi E."/>
            <person name="Choi E."/>
            <person name="Lee S.E."/>
            <person name="Jeon J."/>
            <person name="Kim H."/>
            <person name="Choi G."/>
            <person name="Song H."/>
            <person name="Lee J."/>
            <person name="Lee S.C."/>
            <person name="Kwon J.K."/>
            <person name="Lee H.Y."/>
            <person name="Koo N."/>
            <person name="Hong Y."/>
            <person name="Kim R.W."/>
            <person name="Kang W.H."/>
            <person name="Huh J.H."/>
            <person name="Kang B.C."/>
            <person name="Yang T.J."/>
            <person name="Lee Y.H."/>
            <person name="Bennetzen J.L."/>
            <person name="Choi D."/>
        </authorList>
    </citation>
    <scope>NUCLEOTIDE SEQUENCE [LARGE SCALE GENOMIC DNA]</scope>
    <source>
        <strain evidence="4">cv. PBC81</strain>
    </source>
</reference>
<sequence length="183" mass="20307">MLVVHFPTKGILQDAIQGNLGRLKDSDGKPPGLIGILPQNAVTFIDNHDTGSTQHMWPFPSDKVIQGYAYILTHPGVPSVSKYTRGVLQRANMEGEKPIWTPMVGVLQFFKTGSESFNDPALYRSLAGALQYISITRSDVSFCVDRLFQFMHFLTLSFSGLEECIFQALKGTMTSGLHRQHSC</sequence>
<protein>
    <recommendedName>
        <fullName evidence="2">1,4-alpha-D-glucan glucanohydrolase</fullName>
    </recommendedName>
</protein>
<dbReference type="SUPFAM" id="SSF51445">
    <property type="entry name" value="(Trans)glycosidases"/>
    <property type="match status" value="1"/>
</dbReference>
<proteinExistence type="inferred from homology"/>
<dbReference type="Proteomes" id="UP000224567">
    <property type="component" value="Unassembled WGS sequence"/>
</dbReference>
<comment type="similarity">
    <text evidence="1">Belongs to the glycosyl hydrolase 13 family.</text>
</comment>
<evidence type="ECO:0000313" key="4">
    <source>
        <dbReference type="Proteomes" id="UP000224567"/>
    </source>
</evidence>
<dbReference type="Gene3D" id="3.20.20.80">
    <property type="entry name" value="Glycosidases"/>
    <property type="match status" value="1"/>
</dbReference>
<dbReference type="AlphaFoldDB" id="A0A2G2VBX6"/>
<gene>
    <name evidence="3" type="ORF">CQW23_29962</name>
</gene>
<accession>A0A2G2VBX6</accession>
<evidence type="ECO:0000313" key="3">
    <source>
        <dbReference type="EMBL" id="PHT30495.1"/>
    </source>
</evidence>
<organism evidence="3 4">
    <name type="scientific">Capsicum baccatum</name>
    <name type="common">Peruvian pepper</name>
    <dbReference type="NCBI Taxonomy" id="33114"/>
    <lineage>
        <taxon>Eukaryota</taxon>
        <taxon>Viridiplantae</taxon>
        <taxon>Streptophyta</taxon>
        <taxon>Embryophyta</taxon>
        <taxon>Tracheophyta</taxon>
        <taxon>Spermatophyta</taxon>
        <taxon>Magnoliopsida</taxon>
        <taxon>eudicotyledons</taxon>
        <taxon>Gunneridae</taxon>
        <taxon>Pentapetalae</taxon>
        <taxon>asterids</taxon>
        <taxon>lamiids</taxon>
        <taxon>Solanales</taxon>
        <taxon>Solanaceae</taxon>
        <taxon>Solanoideae</taxon>
        <taxon>Capsiceae</taxon>
        <taxon>Capsicum</taxon>
    </lineage>
</organism>
<comment type="caution">
    <text evidence="3">The sequence shown here is derived from an EMBL/GenBank/DDBJ whole genome shotgun (WGS) entry which is preliminary data.</text>
</comment>
<dbReference type="OrthoDB" id="550577at2759"/>
<name>A0A2G2VBX6_CAPBA</name>
<reference evidence="4" key="2">
    <citation type="journal article" date="2017" name="J. Anim. Genet.">
        <title>Multiple reference genome sequences of hot pepper reveal the massive evolution of plant disease resistance genes by retroduplication.</title>
        <authorList>
            <person name="Kim S."/>
            <person name="Park J."/>
            <person name="Yeom S.-I."/>
            <person name="Kim Y.-M."/>
            <person name="Seo E."/>
            <person name="Kim K.-T."/>
            <person name="Kim M.-S."/>
            <person name="Lee J.M."/>
            <person name="Cheong K."/>
            <person name="Shin H.-S."/>
            <person name="Kim S.-B."/>
            <person name="Han K."/>
            <person name="Lee J."/>
            <person name="Park M."/>
            <person name="Lee H.-A."/>
            <person name="Lee H.-Y."/>
            <person name="Lee Y."/>
            <person name="Oh S."/>
            <person name="Lee J.H."/>
            <person name="Choi E."/>
            <person name="Choi E."/>
            <person name="Lee S.E."/>
            <person name="Jeon J."/>
            <person name="Kim H."/>
            <person name="Choi G."/>
            <person name="Song H."/>
            <person name="Lee J."/>
            <person name="Lee S.-C."/>
            <person name="Kwon J.-K."/>
            <person name="Lee H.-Y."/>
            <person name="Koo N."/>
            <person name="Hong Y."/>
            <person name="Kim R.W."/>
            <person name="Kang W.-H."/>
            <person name="Huh J.H."/>
            <person name="Kang B.-C."/>
            <person name="Yang T.-J."/>
            <person name="Lee Y.-H."/>
            <person name="Bennetzen J.L."/>
            <person name="Choi D."/>
        </authorList>
    </citation>
    <scope>NUCLEOTIDE SEQUENCE [LARGE SCALE GENOMIC DNA]</scope>
    <source>
        <strain evidence="4">cv. PBC81</strain>
    </source>
</reference>
<evidence type="ECO:0000256" key="2">
    <source>
        <dbReference type="ARBA" id="ARBA00030238"/>
    </source>
</evidence>
<dbReference type="STRING" id="33114.A0A2G2VBX6"/>